<dbReference type="OrthoDB" id="3364175at2759"/>
<dbReference type="GO" id="GO:0000978">
    <property type="term" value="F:RNA polymerase II cis-regulatory region sequence-specific DNA binding"/>
    <property type="evidence" value="ECO:0007669"/>
    <property type="project" value="TreeGrafter"/>
</dbReference>
<evidence type="ECO:0000313" key="14">
    <source>
        <dbReference type="Proteomes" id="UP000767238"/>
    </source>
</evidence>
<dbReference type="SMART" id="SM00906">
    <property type="entry name" value="Fungal_trans"/>
    <property type="match status" value="1"/>
</dbReference>
<evidence type="ECO:0000256" key="2">
    <source>
        <dbReference type="ARBA" id="ARBA00022692"/>
    </source>
</evidence>
<keyword evidence="10" id="KW-0175">Coiled coil</keyword>
<evidence type="ECO:0000313" key="13">
    <source>
        <dbReference type="EMBL" id="KAH0223781.1"/>
    </source>
</evidence>
<comment type="subcellular location">
    <subcellularLocation>
        <location evidence="1">Membrane</location>
        <topology evidence="1">Multi-pass membrane protein</topology>
    </subcellularLocation>
</comment>
<dbReference type="Proteomes" id="UP000767238">
    <property type="component" value="Unassembled WGS sequence"/>
</dbReference>
<reference evidence="13" key="1">
    <citation type="journal article" date="2021" name="J Fungi (Basel)">
        <title>Virulence traits and population genomics of the black yeast Aureobasidium melanogenum.</title>
        <authorList>
            <person name="Cernosa A."/>
            <person name="Sun X."/>
            <person name="Gostincar C."/>
            <person name="Fang C."/>
            <person name="Gunde-Cimerman N."/>
            <person name="Song Z."/>
        </authorList>
    </citation>
    <scope>NUCLEOTIDE SEQUENCE</scope>
    <source>
        <strain evidence="13">EXF-8016</strain>
    </source>
</reference>
<evidence type="ECO:0000256" key="10">
    <source>
        <dbReference type="SAM" id="Coils"/>
    </source>
</evidence>
<dbReference type="InterPro" id="IPR051127">
    <property type="entry name" value="Fungal_SecMet_Regulators"/>
</dbReference>
<sequence length="983" mass="109379">MSGSTGGTVTMTATHLDGAPVPPPPITQKLFIELHPAVIEKDNSIHSEHGVIHYPFWFGGLASCVSSICTQPLGVAGLSASLTRTFFYSGVRFGMYEKLKELGSTSTHAPSGLALAIMAASSGFTGSVCSNFADVVCLRMQADPGLPPELRRNYKNIADGVQKMVHAEGWNSIWTGVWLGAGRAAIGTATQLAGYDIIKRELMKRTSMGDNILTHITASCLAGFLSTFICSPLDVFKARFMTRKSSAHSMAVMLERIFKNEGASWMFKGLTPALISRAPSTIITFVTLEQLRRVYRHMHGLQEKNLTEAEEKLRRAERRTVVAERRAIAAEEKLASLIRMSSVDDVSEPPPPPINGNANHMPPIDLDACLDSEASLYPHVLEQQLLSLNDDYQPDDGCSGLPEEPPSEIDDFSWDEISRPTNRHEDTAKQHETTANVKDEEIVDGMASLTVEERGAGYLGTASGAAMLRLLMPDVEPRDAVRQRQKTNTDEHIVYDNKDRAYEELGLADIDLDSAIDAYFASYHLQYPLVHEPTFRAQYSSIIPRPNGLAFEALVYMLGAIGLFSTATPRIENNNHDLKLFEAAKMNIKIDVLEKGNITLLQVLALMSNYLQKRGKPNSGYNYLGLALHMAMGLGLHKEFANWKLPPLAIENRRRVWWTLYNLFAGALVTFGRPWSWPDKGIEISLPLNVHDRDLTSITKSWPDSRQAITTYTFMLAQARFHQATASIYTRVISMPYPSASELLSLDEKMLGSWLHELGPWFAEDAQVPAKFALGHYIMHNRARNFRIIMYRPFVIRSVLSSAKGLDGLGPSPTEQTVIDRCLSEAKATIYSIRTYWSTGVHNRLAAWYSLYFVFQASLIPCLCLRNQPNAPLASDWRSQIQQTLSVMTEMNEINPSSIECQSVIMRLCGHFLGTISASIPSYAPLVATEESPQTQINNVYSMMWPDASPASTDLLMSDPQWGFITNPGNIDRESMPQNWDWI</sequence>
<evidence type="ECO:0000256" key="3">
    <source>
        <dbReference type="ARBA" id="ARBA00022792"/>
    </source>
</evidence>
<dbReference type="GO" id="GO:0008270">
    <property type="term" value="F:zinc ion binding"/>
    <property type="evidence" value="ECO:0007669"/>
    <property type="project" value="InterPro"/>
</dbReference>
<evidence type="ECO:0000256" key="8">
    <source>
        <dbReference type="ARBA" id="ARBA00023242"/>
    </source>
</evidence>
<dbReference type="GO" id="GO:0000981">
    <property type="term" value="F:DNA-binding transcription factor activity, RNA polymerase II-specific"/>
    <property type="evidence" value="ECO:0007669"/>
    <property type="project" value="TreeGrafter"/>
</dbReference>
<feature type="domain" description="Xylanolytic transcriptional activator regulatory" evidence="12">
    <location>
        <begin position="620"/>
        <end position="693"/>
    </location>
</feature>
<keyword evidence="8" id="KW-0539">Nucleus</keyword>
<evidence type="ECO:0000256" key="9">
    <source>
        <dbReference type="PROSITE-ProRule" id="PRU00282"/>
    </source>
</evidence>
<dbReference type="GO" id="GO:0016020">
    <property type="term" value="C:membrane"/>
    <property type="evidence" value="ECO:0007669"/>
    <property type="project" value="UniProtKB-SubCell"/>
</dbReference>
<keyword evidence="7" id="KW-0804">Transcription</keyword>
<dbReference type="GO" id="GO:0000435">
    <property type="term" value="P:positive regulation of transcription from RNA polymerase II promoter by galactose"/>
    <property type="evidence" value="ECO:0007669"/>
    <property type="project" value="TreeGrafter"/>
</dbReference>
<feature type="repeat" description="Solcar" evidence="9">
    <location>
        <begin position="210"/>
        <end position="294"/>
    </location>
</feature>
<dbReference type="EMBL" id="JAHFYH010000023">
    <property type="protein sequence ID" value="KAH0223781.1"/>
    <property type="molecule type" value="Genomic_DNA"/>
</dbReference>
<evidence type="ECO:0000256" key="7">
    <source>
        <dbReference type="ARBA" id="ARBA00023163"/>
    </source>
</evidence>
<evidence type="ECO:0000256" key="6">
    <source>
        <dbReference type="ARBA" id="ARBA00023136"/>
    </source>
</evidence>
<dbReference type="PANTHER" id="PTHR47424">
    <property type="entry name" value="REGULATORY PROTEIN GAL4"/>
    <property type="match status" value="1"/>
</dbReference>
<dbReference type="GO" id="GO:0005634">
    <property type="term" value="C:nucleus"/>
    <property type="evidence" value="ECO:0007669"/>
    <property type="project" value="TreeGrafter"/>
</dbReference>
<dbReference type="Pfam" id="PF04082">
    <property type="entry name" value="Fungal_trans"/>
    <property type="match status" value="1"/>
</dbReference>
<evidence type="ECO:0000256" key="11">
    <source>
        <dbReference type="SAM" id="MobiDB-lite"/>
    </source>
</evidence>
<evidence type="ECO:0000256" key="5">
    <source>
        <dbReference type="ARBA" id="ARBA00023015"/>
    </source>
</evidence>
<dbReference type="SUPFAM" id="SSF103506">
    <property type="entry name" value="Mitochondrial carrier"/>
    <property type="match status" value="1"/>
</dbReference>
<evidence type="ECO:0000256" key="4">
    <source>
        <dbReference type="ARBA" id="ARBA00022989"/>
    </source>
</evidence>
<comment type="caution">
    <text evidence="13">The sequence shown here is derived from an EMBL/GenBank/DDBJ whole genome shotgun (WGS) entry which is preliminary data.</text>
</comment>
<feature type="region of interest" description="Disordered" evidence="11">
    <location>
        <begin position="1"/>
        <end position="22"/>
    </location>
</feature>
<feature type="non-terminal residue" evidence="13">
    <location>
        <position position="983"/>
    </location>
</feature>
<gene>
    <name evidence="13" type="ORF">KCV03_g4142</name>
</gene>
<feature type="repeat" description="Solcar" evidence="9">
    <location>
        <begin position="110"/>
        <end position="201"/>
    </location>
</feature>
<dbReference type="InterPro" id="IPR018108">
    <property type="entry name" value="MCP_transmembrane"/>
</dbReference>
<keyword evidence="2 9" id="KW-0812">Transmembrane</keyword>
<dbReference type="PROSITE" id="PS50920">
    <property type="entry name" value="SOLCAR"/>
    <property type="match status" value="2"/>
</dbReference>
<accession>A0A9P8K6L7</accession>
<name>A0A9P8K6L7_AURME</name>
<feature type="coiled-coil region" evidence="10">
    <location>
        <begin position="299"/>
        <end position="333"/>
    </location>
</feature>
<keyword evidence="3" id="KW-0496">Mitochondrion</keyword>
<dbReference type="CDD" id="cd12148">
    <property type="entry name" value="fungal_TF_MHR"/>
    <property type="match status" value="1"/>
</dbReference>
<organism evidence="13 14">
    <name type="scientific">Aureobasidium melanogenum</name>
    <name type="common">Aureobasidium pullulans var. melanogenum</name>
    <dbReference type="NCBI Taxonomy" id="46634"/>
    <lineage>
        <taxon>Eukaryota</taxon>
        <taxon>Fungi</taxon>
        <taxon>Dikarya</taxon>
        <taxon>Ascomycota</taxon>
        <taxon>Pezizomycotina</taxon>
        <taxon>Dothideomycetes</taxon>
        <taxon>Dothideomycetidae</taxon>
        <taxon>Dothideales</taxon>
        <taxon>Saccotheciaceae</taxon>
        <taxon>Aureobasidium</taxon>
    </lineage>
</organism>
<proteinExistence type="predicted"/>
<dbReference type="InterPro" id="IPR007219">
    <property type="entry name" value="XnlR_reg_dom"/>
</dbReference>
<keyword evidence="3" id="KW-0999">Mitochondrion inner membrane</keyword>
<dbReference type="PANTHER" id="PTHR47424:SF2">
    <property type="entry name" value="TRANSCRIPTION FACTOR DOMAIN-CONTAINING PROTEIN-RELATED"/>
    <property type="match status" value="1"/>
</dbReference>
<dbReference type="Gene3D" id="1.50.40.10">
    <property type="entry name" value="Mitochondrial carrier domain"/>
    <property type="match status" value="1"/>
</dbReference>
<evidence type="ECO:0000259" key="12">
    <source>
        <dbReference type="SMART" id="SM00906"/>
    </source>
</evidence>
<reference evidence="13" key="2">
    <citation type="submission" date="2021-08" db="EMBL/GenBank/DDBJ databases">
        <authorList>
            <person name="Gostincar C."/>
            <person name="Sun X."/>
            <person name="Song Z."/>
            <person name="Gunde-Cimerman N."/>
        </authorList>
    </citation>
    <scope>NUCLEOTIDE SEQUENCE</scope>
    <source>
        <strain evidence="13">EXF-8016</strain>
    </source>
</reference>
<protein>
    <recommendedName>
        <fullName evidence="12">Xylanolytic transcriptional activator regulatory domain-containing protein</fullName>
    </recommendedName>
</protein>
<dbReference type="AlphaFoldDB" id="A0A9P8K6L7"/>
<keyword evidence="5" id="KW-0805">Transcription regulation</keyword>
<keyword evidence="4" id="KW-1133">Transmembrane helix</keyword>
<evidence type="ECO:0000256" key="1">
    <source>
        <dbReference type="ARBA" id="ARBA00004141"/>
    </source>
</evidence>
<dbReference type="GO" id="GO:0006351">
    <property type="term" value="P:DNA-templated transcription"/>
    <property type="evidence" value="ECO:0007669"/>
    <property type="project" value="InterPro"/>
</dbReference>
<dbReference type="InterPro" id="IPR023395">
    <property type="entry name" value="MCP_dom_sf"/>
</dbReference>
<keyword evidence="6 9" id="KW-0472">Membrane</keyword>
<dbReference type="Pfam" id="PF00153">
    <property type="entry name" value="Mito_carr"/>
    <property type="match status" value="2"/>
</dbReference>